<dbReference type="InterPro" id="IPR013693">
    <property type="entry name" value="SpoIID/LytB_N"/>
</dbReference>
<evidence type="ECO:0000313" key="3">
    <source>
        <dbReference type="EMBL" id="VYS80526.1"/>
    </source>
</evidence>
<sequence length="295" mass="33312">MKRKIKKICAVFVIIVLLPYIITIFMNGKSIEANQDGKNGYIKVKTESGTKEVPLKEYCIGTLAKEISVDFEEEALKAQAVIVRTTIYKKIEEQGEKAVMTERFFTKSDMKNQWGRSAFQKNYKKLERVWNETDGQVVMYNGQLAMVPFHQLSNGKTRIGKEVLGTDEYPYLQMKECPKDVEADGQMESKLIKAAGAQITSQDSAGYVTGVKVGEETLNGETFRDTYGLLSSCFELQKFEGKMRVTTKGIGHGLGMSQNTANEMAKEGKQYDEILQYFYEGTEMKEVAEILLNVE</sequence>
<dbReference type="GO" id="GO:0030435">
    <property type="term" value="P:sporulation resulting in formation of a cellular spore"/>
    <property type="evidence" value="ECO:0007669"/>
    <property type="project" value="InterPro"/>
</dbReference>
<keyword evidence="1" id="KW-0472">Membrane</keyword>
<accession>A0A6N2RI48</accession>
<dbReference type="NCBIfam" id="TIGR02669">
    <property type="entry name" value="SpoIID_LytB"/>
    <property type="match status" value="1"/>
</dbReference>
<dbReference type="Pfam" id="PF08486">
    <property type="entry name" value="SpoIID"/>
    <property type="match status" value="1"/>
</dbReference>
<protein>
    <submittedName>
        <fullName evidence="3">Stage II sporulation protein</fullName>
    </submittedName>
</protein>
<feature type="transmembrane region" description="Helical" evidence="1">
    <location>
        <begin position="7"/>
        <end position="26"/>
    </location>
</feature>
<name>A0A6N2RI48_9FIRM</name>
<dbReference type="EMBL" id="CACRTG010000001">
    <property type="protein sequence ID" value="VYS80526.1"/>
    <property type="molecule type" value="Genomic_DNA"/>
</dbReference>
<proteinExistence type="predicted"/>
<organism evidence="3">
    <name type="scientific">[Clostridium] nexile</name>
    <dbReference type="NCBI Taxonomy" id="29361"/>
    <lineage>
        <taxon>Bacteria</taxon>
        <taxon>Bacillati</taxon>
        <taxon>Bacillota</taxon>
        <taxon>Clostridia</taxon>
        <taxon>Lachnospirales</taxon>
        <taxon>Lachnospiraceae</taxon>
        <taxon>Tyzzerella</taxon>
    </lineage>
</organism>
<reference evidence="3" key="1">
    <citation type="submission" date="2019-11" db="EMBL/GenBank/DDBJ databases">
        <authorList>
            <person name="Feng L."/>
        </authorList>
    </citation>
    <scope>NUCLEOTIDE SEQUENCE</scope>
    <source>
        <strain evidence="3">CnexileLFYP112</strain>
    </source>
</reference>
<gene>
    <name evidence="3" type="ORF">CNLFYP112_00176</name>
</gene>
<dbReference type="AlphaFoldDB" id="A0A6N2RI48"/>
<evidence type="ECO:0000256" key="1">
    <source>
        <dbReference type="SAM" id="Phobius"/>
    </source>
</evidence>
<dbReference type="InterPro" id="IPR013486">
    <property type="entry name" value="SpoIID/LytB"/>
</dbReference>
<keyword evidence="1" id="KW-1133">Transmembrane helix</keyword>
<evidence type="ECO:0000259" key="2">
    <source>
        <dbReference type="Pfam" id="PF08486"/>
    </source>
</evidence>
<feature type="domain" description="Sporulation stage II protein D amidase enhancer LytB N-terminal" evidence="2">
    <location>
        <begin position="50"/>
        <end position="140"/>
    </location>
</feature>
<keyword evidence="1" id="KW-0812">Transmembrane</keyword>